<evidence type="ECO:0000313" key="1">
    <source>
        <dbReference type="EMBL" id="GMM37448.1"/>
    </source>
</evidence>
<dbReference type="Gene3D" id="1.20.910.10">
    <property type="entry name" value="Heme oxygenase-like"/>
    <property type="match status" value="1"/>
</dbReference>
<sequence length="94" mass="11213">MAGLEVDLVTNYMTISWRGWTIKYHKADELTTEVYIRWIDGNLQTVYSEACKVAEIEFNALIRKRCKSQQKLDRVIEIFETFTKLEVQFWSRCI</sequence>
<dbReference type="AlphaFoldDB" id="A0AAV5QRM6"/>
<gene>
    <name evidence="1" type="ORF">DASC09_047730</name>
</gene>
<name>A0AAV5QRM6_9ASCO</name>
<keyword evidence="2" id="KW-1185">Reference proteome</keyword>
<evidence type="ECO:0000313" key="2">
    <source>
        <dbReference type="Proteomes" id="UP001360560"/>
    </source>
</evidence>
<dbReference type="SUPFAM" id="SSF48613">
    <property type="entry name" value="Heme oxygenase-like"/>
    <property type="match status" value="1"/>
</dbReference>
<dbReference type="InterPro" id="IPR016084">
    <property type="entry name" value="Haem_Oase-like_multi-hlx"/>
</dbReference>
<reference evidence="1 2" key="1">
    <citation type="journal article" date="2023" name="Elife">
        <title>Identification of key yeast species and microbe-microbe interactions impacting larval growth of Drosophila in the wild.</title>
        <authorList>
            <person name="Mure A."/>
            <person name="Sugiura Y."/>
            <person name="Maeda R."/>
            <person name="Honda K."/>
            <person name="Sakurai N."/>
            <person name="Takahashi Y."/>
            <person name="Watada M."/>
            <person name="Katoh T."/>
            <person name="Gotoh A."/>
            <person name="Gotoh Y."/>
            <person name="Taniguchi I."/>
            <person name="Nakamura K."/>
            <person name="Hayashi T."/>
            <person name="Katayama T."/>
            <person name="Uemura T."/>
            <person name="Hattori Y."/>
        </authorList>
    </citation>
    <scope>NUCLEOTIDE SEQUENCE [LARGE SCALE GENOMIC DNA]</scope>
    <source>
        <strain evidence="1 2">SC-9</strain>
    </source>
</reference>
<dbReference type="RefSeq" id="XP_064854444.1">
    <property type="nucleotide sequence ID" value="XM_064998372.1"/>
</dbReference>
<comment type="caution">
    <text evidence="1">The sequence shown here is derived from an EMBL/GenBank/DDBJ whole genome shotgun (WGS) entry which is preliminary data.</text>
</comment>
<proteinExistence type="predicted"/>
<protein>
    <submittedName>
        <fullName evidence="1">Uncharacterized protein</fullName>
    </submittedName>
</protein>
<dbReference type="GeneID" id="90075423"/>
<accession>A0AAV5QRM6</accession>
<dbReference type="EMBL" id="BTFZ01000011">
    <property type="protein sequence ID" value="GMM37448.1"/>
    <property type="molecule type" value="Genomic_DNA"/>
</dbReference>
<organism evidence="1 2">
    <name type="scientific">Saccharomycopsis crataegensis</name>
    <dbReference type="NCBI Taxonomy" id="43959"/>
    <lineage>
        <taxon>Eukaryota</taxon>
        <taxon>Fungi</taxon>
        <taxon>Dikarya</taxon>
        <taxon>Ascomycota</taxon>
        <taxon>Saccharomycotina</taxon>
        <taxon>Saccharomycetes</taxon>
        <taxon>Saccharomycopsidaceae</taxon>
        <taxon>Saccharomycopsis</taxon>
    </lineage>
</organism>
<dbReference type="Proteomes" id="UP001360560">
    <property type="component" value="Unassembled WGS sequence"/>
</dbReference>